<dbReference type="Gene3D" id="1.10.10.10">
    <property type="entry name" value="Winged helix-like DNA-binding domain superfamily/Winged helix DNA-binding domain"/>
    <property type="match status" value="1"/>
</dbReference>
<evidence type="ECO:0000259" key="5">
    <source>
        <dbReference type="Pfam" id="PF04198"/>
    </source>
</evidence>
<dbReference type="SUPFAM" id="SSF100950">
    <property type="entry name" value="NagB/RpiA/CoA transferase-like"/>
    <property type="match status" value="1"/>
</dbReference>
<organism evidence="6 7">
    <name type="scientific">Bacillus infantis</name>
    <dbReference type="NCBI Taxonomy" id="324767"/>
    <lineage>
        <taxon>Bacteria</taxon>
        <taxon>Bacillati</taxon>
        <taxon>Bacillota</taxon>
        <taxon>Bacilli</taxon>
        <taxon>Bacillales</taxon>
        <taxon>Bacillaceae</taxon>
        <taxon>Bacillus</taxon>
    </lineage>
</organism>
<evidence type="ECO:0000256" key="2">
    <source>
        <dbReference type="ARBA" id="ARBA00023015"/>
    </source>
</evidence>
<gene>
    <name evidence="6" type="ORF">FZD51_07445</name>
</gene>
<dbReference type="AlphaFoldDB" id="A0A5D4RG17"/>
<keyword evidence="3" id="KW-0238">DNA-binding</keyword>
<reference evidence="6 7" key="1">
    <citation type="submission" date="2019-08" db="EMBL/GenBank/DDBJ databases">
        <title>Bacillus genomes from the desert of Cuatro Cienegas, Coahuila.</title>
        <authorList>
            <person name="Olmedo-Alvarez G."/>
        </authorList>
    </citation>
    <scope>NUCLEOTIDE SEQUENCE [LARGE SCALE GENOMIC DNA]</scope>
    <source>
        <strain evidence="6 7">CH446_14T</strain>
    </source>
</reference>
<evidence type="ECO:0000256" key="4">
    <source>
        <dbReference type="ARBA" id="ARBA00023163"/>
    </source>
</evidence>
<keyword evidence="4" id="KW-0804">Transcription</keyword>
<comment type="caution">
    <text evidence="6">The sequence shown here is derived from an EMBL/GenBank/DDBJ whole genome shotgun (WGS) entry which is preliminary data.</text>
</comment>
<protein>
    <submittedName>
        <fullName evidence="6">Sugar-binding transcriptional regulator</fullName>
    </submittedName>
</protein>
<evidence type="ECO:0000313" key="6">
    <source>
        <dbReference type="EMBL" id="TYS50365.1"/>
    </source>
</evidence>
<dbReference type="InterPro" id="IPR007324">
    <property type="entry name" value="Sugar-bd_dom_put"/>
</dbReference>
<dbReference type="PANTHER" id="PTHR34294">
    <property type="entry name" value="TRANSCRIPTIONAL REGULATOR-RELATED"/>
    <property type="match status" value="1"/>
</dbReference>
<dbReference type="InterPro" id="IPR037171">
    <property type="entry name" value="NagB/RpiA_transferase-like"/>
</dbReference>
<proteinExistence type="inferred from homology"/>
<feature type="domain" description="Sugar-binding" evidence="5">
    <location>
        <begin position="65"/>
        <end position="310"/>
    </location>
</feature>
<sequence length="311" mass="34815">MSDDKMSYENDLITKIAWKYYIEGLTQNEISESLNLSRMKVIKYLEKAKANHVIQFRIDLEKINYQELQQEIKEKYQLKDIYIVPASNDTESENFTLAAAQYIEDRITGDTLISIGYGEAVSKTLGHLRISTKYNVTFVSLSGGVKFYMPTAIDTRSDYYTNPNYKHYIIPSPLMVSSEKLAKEMLAEKPIRNVLEMIPHSNMTIMGIGALNDKATIVKEGYLNSMDIDIIKTQGAAGDMLSQFYDINGDLIDLDLHKQLISSEIGILKSLNHVVAVAGGAHKREAIIGALKGGYIDVLITDEAAARGLVE</sequence>
<name>A0A5D4RG17_9BACI</name>
<evidence type="ECO:0000256" key="1">
    <source>
        <dbReference type="ARBA" id="ARBA00010466"/>
    </source>
</evidence>
<dbReference type="PANTHER" id="PTHR34294:SF1">
    <property type="entry name" value="TRANSCRIPTIONAL REGULATOR LSRR"/>
    <property type="match status" value="1"/>
</dbReference>
<accession>A0A5D4RG17</accession>
<dbReference type="EMBL" id="VTER01000003">
    <property type="protein sequence ID" value="TYS50365.1"/>
    <property type="molecule type" value="Genomic_DNA"/>
</dbReference>
<evidence type="ECO:0000313" key="7">
    <source>
        <dbReference type="Proteomes" id="UP000322139"/>
    </source>
</evidence>
<dbReference type="Gene3D" id="3.40.50.1360">
    <property type="match status" value="1"/>
</dbReference>
<dbReference type="GO" id="GO:0003677">
    <property type="term" value="F:DNA binding"/>
    <property type="evidence" value="ECO:0007669"/>
    <property type="project" value="UniProtKB-KW"/>
</dbReference>
<keyword evidence="2" id="KW-0805">Transcription regulation</keyword>
<dbReference type="InterPro" id="IPR051054">
    <property type="entry name" value="SorC_transcr_regulators"/>
</dbReference>
<comment type="similarity">
    <text evidence="1">Belongs to the SorC transcriptional regulatory family.</text>
</comment>
<dbReference type="Pfam" id="PF04198">
    <property type="entry name" value="Sugar-bind"/>
    <property type="match status" value="1"/>
</dbReference>
<dbReference type="GO" id="GO:0030246">
    <property type="term" value="F:carbohydrate binding"/>
    <property type="evidence" value="ECO:0007669"/>
    <property type="project" value="InterPro"/>
</dbReference>
<evidence type="ECO:0000256" key="3">
    <source>
        <dbReference type="ARBA" id="ARBA00023125"/>
    </source>
</evidence>
<dbReference type="InterPro" id="IPR036388">
    <property type="entry name" value="WH-like_DNA-bd_sf"/>
</dbReference>
<dbReference type="Proteomes" id="UP000322139">
    <property type="component" value="Unassembled WGS sequence"/>
</dbReference>